<evidence type="ECO:0000313" key="1">
    <source>
        <dbReference type="EMBL" id="HHF58409.1"/>
    </source>
</evidence>
<evidence type="ECO:0008006" key="2">
    <source>
        <dbReference type="Google" id="ProtNLM"/>
    </source>
</evidence>
<gene>
    <name evidence="1" type="ORF">ENL41_03185</name>
</gene>
<dbReference type="AlphaFoldDB" id="A0A7C5I4W2"/>
<proteinExistence type="predicted"/>
<accession>A0A7C5I4W2</accession>
<protein>
    <recommendedName>
        <fullName evidence="2">PorV/PorQ family protein</fullName>
    </recommendedName>
</protein>
<comment type="caution">
    <text evidence="1">The sequence shown here is derived from an EMBL/GenBank/DDBJ whole genome shotgun (WGS) entry which is preliminary data.</text>
</comment>
<sequence length="272" mass="29550">MKKIIFILIMVSFLEASHENMGGTPVAQALSLSYVAMAHGAGAIPFNPAGLPLGDKMEALTYYRILYGGLGEKFASYGLYVKYGNIGIGIEEKGAMLEGDYEGKYDEGLYSLSGGYPLSSNLLAGLNLNLYKFQDPRFGTSYSFGADVGILANITKVFRVGAFYRNITLSRIRGDKLPSYLDAGISMHSGDFSSTSLTFHMSPDYGPGVALGEQISLFKGLLILRGGIYSEEDLKKFSFGIGIHKAGFHFDYAVISTEGLPLSHSFGILYRR</sequence>
<reference evidence="1" key="1">
    <citation type="journal article" date="2020" name="mSystems">
        <title>Genome- and Community-Level Interaction Insights into Carbon Utilization and Element Cycling Functions of Hydrothermarchaeota in Hydrothermal Sediment.</title>
        <authorList>
            <person name="Zhou Z."/>
            <person name="Liu Y."/>
            <person name="Xu W."/>
            <person name="Pan J."/>
            <person name="Luo Z.H."/>
            <person name="Li M."/>
        </authorList>
    </citation>
    <scope>NUCLEOTIDE SEQUENCE [LARGE SCALE GENOMIC DNA]</scope>
    <source>
        <strain evidence="1">HyVt-94</strain>
    </source>
</reference>
<dbReference type="EMBL" id="DRTV01000224">
    <property type="protein sequence ID" value="HHF58409.1"/>
    <property type="molecule type" value="Genomic_DNA"/>
</dbReference>
<organism evidence="1">
    <name type="scientific">candidate division WOR-3 bacterium</name>
    <dbReference type="NCBI Taxonomy" id="2052148"/>
    <lineage>
        <taxon>Bacteria</taxon>
        <taxon>Bacteria division WOR-3</taxon>
    </lineage>
</organism>
<name>A0A7C5I4W2_UNCW3</name>
<dbReference type="Proteomes" id="UP000886014">
    <property type="component" value="Unassembled WGS sequence"/>
</dbReference>
<dbReference type="SUPFAM" id="SSF56935">
    <property type="entry name" value="Porins"/>
    <property type="match status" value="1"/>
</dbReference>